<evidence type="ECO:0000256" key="1">
    <source>
        <dbReference type="SAM" id="Coils"/>
    </source>
</evidence>
<evidence type="ECO:0000313" key="2">
    <source>
        <dbReference type="EMBL" id="GMH78185.1"/>
    </source>
</evidence>
<sequence length="287" mass="32355">MSAQDQDAINLIHAQFAAISNDRNILKASINAERDRGIQLHTEIKKKRIEIEEKKARYTMFEDKYVAVSSALQNEKEREKNLASKREKLGLEQRTLNENVEALMLEHEVAVTEHNRSLVMLYEDLSEQLDSVYDDLLVVPNSSPEALATLDKLVTESPTAVPDDAKPLIQALSNERMTAAKITEDMDKLDAMTKRAFGCALHIKDKLVDHNSVMASNTLGGTRTSGALECDKMQEYFENVEAVVAQQAEYKGLNLREFGDLEKDLAHIRTFALEETEYPRGNEMLLA</sequence>
<dbReference type="OrthoDB" id="10374824at2759"/>
<evidence type="ECO:0000313" key="3">
    <source>
        <dbReference type="Proteomes" id="UP001165085"/>
    </source>
</evidence>
<reference evidence="3" key="1">
    <citation type="journal article" date="2023" name="Commun. Biol.">
        <title>Genome analysis of Parmales, the sister group of diatoms, reveals the evolutionary specialization of diatoms from phago-mixotrophs to photoautotrophs.</title>
        <authorList>
            <person name="Ban H."/>
            <person name="Sato S."/>
            <person name="Yoshikawa S."/>
            <person name="Yamada K."/>
            <person name="Nakamura Y."/>
            <person name="Ichinomiya M."/>
            <person name="Sato N."/>
            <person name="Blanc-Mathieu R."/>
            <person name="Endo H."/>
            <person name="Kuwata A."/>
            <person name="Ogata H."/>
        </authorList>
    </citation>
    <scope>NUCLEOTIDE SEQUENCE [LARGE SCALE GENOMIC DNA]</scope>
    <source>
        <strain evidence="3">NIES 3701</strain>
    </source>
</reference>
<keyword evidence="3" id="KW-1185">Reference proteome</keyword>
<name>A0A9W7EHJ9_9STRA</name>
<organism evidence="2 3">
    <name type="scientific">Triparma strigata</name>
    <dbReference type="NCBI Taxonomy" id="1606541"/>
    <lineage>
        <taxon>Eukaryota</taxon>
        <taxon>Sar</taxon>
        <taxon>Stramenopiles</taxon>
        <taxon>Ochrophyta</taxon>
        <taxon>Bolidophyceae</taxon>
        <taxon>Parmales</taxon>
        <taxon>Triparmaceae</taxon>
        <taxon>Triparma</taxon>
    </lineage>
</organism>
<protein>
    <submittedName>
        <fullName evidence="2">Uncharacterized protein</fullName>
    </submittedName>
</protein>
<dbReference type="Proteomes" id="UP001165085">
    <property type="component" value="Unassembled WGS sequence"/>
</dbReference>
<comment type="caution">
    <text evidence="2">The sequence shown here is derived from an EMBL/GenBank/DDBJ whole genome shotgun (WGS) entry which is preliminary data.</text>
</comment>
<keyword evidence="1" id="KW-0175">Coiled coil</keyword>
<gene>
    <name evidence="2" type="ORF">TrST_g880</name>
</gene>
<proteinExistence type="predicted"/>
<feature type="coiled-coil region" evidence="1">
    <location>
        <begin position="44"/>
        <end position="92"/>
    </location>
</feature>
<dbReference type="AlphaFoldDB" id="A0A9W7EHJ9"/>
<accession>A0A9W7EHJ9</accession>
<dbReference type="EMBL" id="BRXY01000218">
    <property type="protein sequence ID" value="GMH78185.1"/>
    <property type="molecule type" value="Genomic_DNA"/>
</dbReference>